<name>A0A7W9DIX9_9SPHI</name>
<evidence type="ECO:0000313" key="3">
    <source>
        <dbReference type="Proteomes" id="UP000537718"/>
    </source>
</evidence>
<feature type="compositionally biased region" description="Basic and acidic residues" evidence="1">
    <location>
        <begin position="155"/>
        <end position="173"/>
    </location>
</feature>
<evidence type="ECO:0000256" key="1">
    <source>
        <dbReference type="SAM" id="MobiDB-lite"/>
    </source>
</evidence>
<evidence type="ECO:0000313" key="2">
    <source>
        <dbReference type="EMBL" id="MBB5620139.1"/>
    </source>
</evidence>
<organism evidence="2 3">
    <name type="scientific">Pedobacter cryoconitis</name>
    <dbReference type="NCBI Taxonomy" id="188932"/>
    <lineage>
        <taxon>Bacteria</taxon>
        <taxon>Pseudomonadati</taxon>
        <taxon>Bacteroidota</taxon>
        <taxon>Sphingobacteriia</taxon>
        <taxon>Sphingobacteriales</taxon>
        <taxon>Sphingobacteriaceae</taxon>
        <taxon>Pedobacter</taxon>
    </lineage>
</organism>
<reference evidence="2 3" key="1">
    <citation type="submission" date="2020-08" db="EMBL/GenBank/DDBJ databases">
        <title>Genomic Encyclopedia of Type Strains, Phase IV (KMG-V): Genome sequencing to study the core and pangenomes of soil and plant-associated prokaryotes.</title>
        <authorList>
            <person name="Whitman W."/>
        </authorList>
    </citation>
    <scope>NUCLEOTIDE SEQUENCE [LARGE SCALE GENOMIC DNA]</scope>
    <source>
        <strain evidence="2 3">MP7CTX6</strain>
    </source>
</reference>
<proteinExistence type="predicted"/>
<evidence type="ECO:0008006" key="4">
    <source>
        <dbReference type="Google" id="ProtNLM"/>
    </source>
</evidence>
<dbReference type="EMBL" id="JACHCF010000002">
    <property type="protein sequence ID" value="MBB5620139.1"/>
    <property type="molecule type" value="Genomic_DNA"/>
</dbReference>
<comment type="caution">
    <text evidence="2">The sequence shown here is derived from an EMBL/GenBank/DDBJ whole genome shotgun (WGS) entry which is preliminary data.</text>
</comment>
<feature type="compositionally biased region" description="Basic and acidic residues" evidence="1">
    <location>
        <begin position="98"/>
        <end position="135"/>
    </location>
</feature>
<sequence>MVDKLADHPQQINVSPFAYAGNNPISRIDPDGNCWPCLIELGVAAYEAITVTHVVVTGAALTATAITMNGINSYSRNRDYSVQDNTSVSRPKLQAILKTEDTSKAKDDKGTKKENKVKPDSEADGDHSTLKRSEDGEITNTATYKKNPQNPSGFDEVKRVDVKGEPHFDKKTGTETPTPHVHEKDKVRPAKPEELPKKNN</sequence>
<feature type="compositionally biased region" description="Basic and acidic residues" evidence="1">
    <location>
        <begin position="180"/>
        <end position="200"/>
    </location>
</feature>
<dbReference type="AlphaFoldDB" id="A0A7W9DIX9"/>
<dbReference type="Proteomes" id="UP000537718">
    <property type="component" value="Unassembled WGS sequence"/>
</dbReference>
<accession>A0A7W9DIX9</accession>
<protein>
    <recommendedName>
        <fullName evidence="4">RHS repeat-associated protein</fullName>
    </recommendedName>
</protein>
<gene>
    <name evidence="2" type="ORF">HDE69_001177</name>
</gene>
<feature type="compositionally biased region" description="Polar residues" evidence="1">
    <location>
        <begin position="138"/>
        <end position="152"/>
    </location>
</feature>
<feature type="region of interest" description="Disordered" evidence="1">
    <location>
        <begin position="75"/>
        <end position="200"/>
    </location>
</feature>